<gene>
    <name evidence="2" type="ORF">M437DRAFT_55728</name>
</gene>
<evidence type="ECO:0000313" key="2">
    <source>
        <dbReference type="EMBL" id="KEQ59990.1"/>
    </source>
</evidence>
<dbReference type="STRING" id="1043003.A0A074VGW4"/>
<dbReference type="HOGENOM" id="CLU_007884_8_0_1"/>
<sequence length="405" mass="43630">MTNSVDQNLTIIIGAGIVGSSLACFLSESTPQTNILVLDRSLSTIAGSTGYAPGFIGQYNQKSSLTKLAIESVKEYTKLATGFTRNGGLELASTDAGIKMLNSRLEACEKTGLPARLFDGEDIKAFGLPIADALTKTKALFFPDDGVAEPRVLCSAYRDIAAKNGVSFKEASVSEISVEDNTITGVILESGEFLACQKLVLATGIWTASLLKKSSAIPFAPVVPVSHPYVYAKDRQYDIPPTPFMRWPESHVYSRDHGSRYGVGTYDHPPQKVSSLRDTATVPWSNEIFNPAMTRAISGRFTPEAGFSKEAPFGAERIGGVFSVTPDNLPLLGPVAGIDGLWMAVAIWVTHAAGCARLLKDMMLGEAYDEEIGRELDPARFAGGDADELERTALKQYSDIYNTDH</sequence>
<dbReference type="PANTHER" id="PTHR13847">
    <property type="entry name" value="SARCOSINE DEHYDROGENASE-RELATED"/>
    <property type="match status" value="1"/>
</dbReference>
<proteinExistence type="predicted"/>
<dbReference type="EMBL" id="KL584845">
    <property type="protein sequence ID" value="KEQ59990.1"/>
    <property type="molecule type" value="Genomic_DNA"/>
</dbReference>
<dbReference type="Pfam" id="PF01266">
    <property type="entry name" value="DAO"/>
    <property type="match status" value="1"/>
</dbReference>
<dbReference type="SUPFAM" id="SSF51905">
    <property type="entry name" value="FAD/NAD(P)-binding domain"/>
    <property type="match status" value="1"/>
</dbReference>
<dbReference type="GO" id="GO:0005739">
    <property type="term" value="C:mitochondrion"/>
    <property type="evidence" value="ECO:0007669"/>
    <property type="project" value="TreeGrafter"/>
</dbReference>
<reference evidence="2 3" key="1">
    <citation type="journal article" date="2014" name="BMC Genomics">
        <title>Genome sequencing of four Aureobasidium pullulans varieties: biotechnological potential, stress tolerance, and description of new species.</title>
        <authorList>
            <person name="Gostin Ar C."/>
            <person name="Ohm R.A."/>
            <person name="Kogej T."/>
            <person name="Sonjak S."/>
            <person name="Turk M."/>
            <person name="Zajc J."/>
            <person name="Zalar P."/>
            <person name="Grube M."/>
            <person name="Sun H."/>
            <person name="Han J."/>
            <person name="Sharma A."/>
            <person name="Chiniquy J."/>
            <person name="Ngan C.Y."/>
            <person name="Lipzen A."/>
            <person name="Barry K."/>
            <person name="Grigoriev I.V."/>
            <person name="Gunde-Cimerman N."/>
        </authorList>
    </citation>
    <scope>NUCLEOTIDE SEQUENCE [LARGE SCALE GENOMIC DNA]</scope>
    <source>
        <strain evidence="2 3">CBS 110374</strain>
    </source>
</reference>
<organism evidence="2 3">
    <name type="scientific">Aureobasidium melanogenum (strain CBS 110374)</name>
    <name type="common">Aureobasidium pullulans var. melanogenum</name>
    <dbReference type="NCBI Taxonomy" id="1043003"/>
    <lineage>
        <taxon>Eukaryota</taxon>
        <taxon>Fungi</taxon>
        <taxon>Dikarya</taxon>
        <taxon>Ascomycota</taxon>
        <taxon>Pezizomycotina</taxon>
        <taxon>Dothideomycetes</taxon>
        <taxon>Dothideomycetidae</taxon>
        <taxon>Dothideales</taxon>
        <taxon>Saccotheciaceae</taxon>
        <taxon>Aureobasidium</taxon>
    </lineage>
</organism>
<dbReference type="Gene3D" id="3.50.50.60">
    <property type="entry name" value="FAD/NAD(P)-binding domain"/>
    <property type="match status" value="1"/>
</dbReference>
<accession>A0A074VGW4</accession>
<protein>
    <submittedName>
        <fullName evidence="2">FAD dependent oxidoreductase</fullName>
    </submittedName>
</protein>
<evidence type="ECO:0000259" key="1">
    <source>
        <dbReference type="Pfam" id="PF01266"/>
    </source>
</evidence>
<name>A0A074VGW4_AURM1</name>
<evidence type="ECO:0000313" key="3">
    <source>
        <dbReference type="Proteomes" id="UP000030672"/>
    </source>
</evidence>
<keyword evidence="3" id="KW-1185">Reference proteome</keyword>
<dbReference type="InterPro" id="IPR006076">
    <property type="entry name" value="FAD-dep_OxRdtase"/>
</dbReference>
<dbReference type="PANTHER" id="PTHR13847:SF193">
    <property type="entry name" value="PYRUVATE DEHYDROGENASE PHOSPHATASE REGULATORY SUBUNIT, MITOCHONDRIAL"/>
    <property type="match status" value="1"/>
</dbReference>
<dbReference type="Proteomes" id="UP000030672">
    <property type="component" value="Unassembled WGS sequence"/>
</dbReference>
<dbReference type="InterPro" id="IPR036188">
    <property type="entry name" value="FAD/NAD-bd_sf"/>
</dbReference>
<dbReference type="GeneID" id="63916295"/>
<dbReference type="SUPFAM" id="SSF54373">
    <property type="entry name" value="FAD-linked reductases, C-terminal domain"/>
    <property type="match status" value="1"/>
</dbReference>
<dbReference type="AlphaFoldDB" id="A0A074VGW4"/>
<dbReference type="RefSeq" id="XP_040877013.1">
    <property type="nucleotide sequence ID" value="XM_041022922.1"/>
</dbReference>
<feature type="domain" description="FAD dependent oxidoreductase" evidence="1">
    <location>
        <begin position="11"/>
        <end position="361"/>
    </location>
</feature>
<dbReference type="Gene3D" id="3.30.9.10">
    <property type="entry name" value="D-Amino Acid Oxidase, subunit A, domain 2"/>
    <property type="match status" value="1"/>
</dbReference>